<accession>A0AAE1HM19</accession>
<comment type="similarity">
    <text evidence="1">Belongs to the ATOS family.</text>
</comment>
<reference evidence="4" key="1">
    <citation type="submission" date="2021-07" db="EMBL/GenBank/DDBJ databases">
        <authorList>
            <person name="Catto M.A."/>
            <person name="Jacobson A."/>
            <person name="Kennedy G."/>
            <person name="Labadie P."/>
            <person name="Hunt B.G."/>
            <person name="Srinivasan R."/>
        </authorList>
    </citation>
    <scope>NUCLEOTIDE SEQUENCE</scope>
    <source>
        <strain evidence="4">PL_HMW_Pooled</strain>
        <tissue evidence="4">Head</tissue>
    </source>
</reference>
<organism evidence="4 5">
    <name type="scientific">Frankliniella fusca</name>
    <dbReference type="NCBI Taxonomy" id="407009"/>
    <lineage>
        <taxon>Eukaryota</taxon>
        <taxon>Metazoa</taxon>
        <taxon>Ecdysozoa</taxon>
        <taxon>Arthropoda</taxon>
        <taxon>Hexapoda</taxon>
        <taxon>Insecta</taxon>
        <taxon>Pterygota</taxon>
        <taxon>Neoptera</taxon>
        <taxon>Paraneoptera</taxon>
        <taxon>Thysanoptera</taxon>
        <taxon>Terebrantia</taxon>
        <taxon>Thripoidea</taxon>
        <taxon>Thripidae</taxon>
        <taxon>Frankliniella</taxon>
    </lineage>
</organism>
<proteinExistence type="inferred from homology"/>
<dbReference type="InterPro" id="IPR051506">
    <property type="entry name" value="ATOS_Transcription_Regulators"/>
</dbReference>
<feature type="region of interest" description="Disordered" evidence="2">
    <location>
        <begin position="347"/>
        <end position="366"/>
    </location>
</feature>
<evidence type="ECO:0000313" key="4">
    <source>
        <dbReference type="EMBL" id="KAK3923146.1"/>
    </source>
</evidence>
<protein>
    <submittedName>
        <fullName evidence="4">Protein FAM214A</fullName>
    </submittedName>
</protein>
<feature type="region of interest" description="Disordered" evidence="2">
    <location>
        <begin position="860"/>
        <end position="882"/>
    </location>
</feature>
<evidence type="ECO:0000259" key="3">
    <source>
        <dbReference type="SMART" id="SM01177"/>
    </source>
</evidence>
<dbReference type="Proteomes" id="UP001219518">
    <property type="component" value="Unassembled WGS sequence"/>
</dbReference>
<feature type="compositionally biased region" description="Polar residues" evidence="2">
    <location>
        <begin position="411"/>
        <end position="421"/>
    </location>
</feature>
<dbReference type="SMART" id="SM01177">
    <property type="entry name" value="DUF4210"/>
    <property type="match status" value="1"/>
</dbReference>
<gene>
    <name evidence="4" type="ORF">KUF71_000227</name>
</gene>
<dbReference type="Pfam" id="PF13915">
    <property type="entry name" value="DUF4210"/>
    <property type="match status" value="1"/>
</dbReference>
<feature type="region of interest" description="Disordered" evidence="2">
    <location>
        <begin position="397"/>
        <end position="421"/>
    </location>
</feature>
<dbReference type="InterPro" id="IPR025261">
    <property type="entry name" value="Atos-like_cons_dom"/>
</dbReference>
<feature type="region of interest" description="Disordered" evidence="2">
    <location>
        <begin position="259"/>
        <end position="290"/>
    </location>
</feature>
<evidence type="ECO:0000313" key="5">
    <source>
        <dbReference type="Proteomes" id="UP001219518"/>
    </source>
</evidence>
<evidence type="ECO:0000256" key="2">
    <source>
        <dbReference type="SAM" id="MobiDB-lite"/>
    </source>
</evidence>
<dbReference type="InterPro" id="IPR033473">
    <property type="entry name" value="Atos-like_C"/>
</dbReference>
<comment type="caution">
    <text evidence="4">The sequence shown here is derived from an EMBL/GenBank/DDBJ whole genome shotgun (WGS) entry which is preliminary data.</text>
</comment>
<feature type="domain" description="Atos-like conserved" evidence="3">
    <location>
        <begin position="903"/>
        <end position="962"/>
    </location>
</feature>
<dbReference type="PANTHER" id="PTHR13199">
    <property type="entry name" value="GH03947P"/>
    <property type="match status" value="1"/>
</dbReference>
<dbReference type="PANTHER" id="PTHR13199:SF11">
    <property type="entry name" value="PROTEIN ATOSSA"/>
    <property type="match status" value="1"/>
</dbReference>
<keyword evidence="5" id="KW-1185">Reference proteome</keyword>
<dbReference type="AlphaFoldDB" id="A0AAE1HM19"/>
<name>A0AAE1HM19_9NEOP</name>
<evidence type="ECO:0000256" key="1">
    <source>
        <dbReference type="ARBA" id="ARBA00034497"/>
    </source>
</evidence>
<sequence length="1103" mass="120103">MHSMMEGEGGSEPQDVFVELGTLIVEGRVPGVGNARGYSEGPHCSLNGLSNGTSRHSCNPQHNLLCKRADSFRKHMQYMFQNNFPMCIEVLLCPDCPCGALKAQSTDVSNVPCATDILLEQWTITFNSRTSEPAPMLARGLVQAVRSQLHFSQLSAWWSSSKGSHPSNISYRLTVPGQVFASQFSRPPCEHTFPLASVGKSGSIKVCARSLPRMELVPTIHCPVHSKCLTTSLEVGEKACLSKPCLSVPETACGSSVTMVGSGDSGEEAGKGESCVDSPQRLRSPPRASEAPDSILYRCFPPEVVGARWQPDAPADGEAPIGMLGRLWKRDCSPCVSSNLCPRAAETRSRRQANEPGQDKHCGPSGLLDDRMLMECNMPGKHRCSCEVEEEIEEVKSPVQVRQRRRSQVSMPTSSSDSMHFASCNSNDGVANESTKRSSGLAVMADEYLYTSGGLAGNGNNSTGSLKRRRPVVDAVEAPCTSLHAKTWIDAENSNEASEIGSCFSGTNCYPVGTPASASGGSMSFNLSPSKGATAPIQALLSQEELKDVLTVLRDRSKSNARPNFFSLSSVESTHKLKEVGDCSGMSDSSHQLFRTSLLADIDQKSHKTDSLLDVALHSVGSVCQCNTVCQTPCKNSGKETDEAKLRVFCEKGKMHCDKIWSDMRSLNTAKGSVFSEGQLCFGTNACKSSNDLSEDHNNQVFCDKYTSLYNCDSGDNCLCLSCVCKTQARQTKEDNTNNSQNLSSEISGAPVFSQPTYTGLKKQEVKSPRHSTNDALDAQKDFLNNRQDVPSASERARFRRSFDSAASMVFHTRTGLPLTSSPAPVRRGTTRFDYDSSLNSVSAIRCALFDTPTITTQMEDSLSLSSDDTESESGARSPCSPDAGITFPSMGPCHALSPCFSLLGSFEESVLNGRLEPVSTVQGFTAEIGASGSFCPRHLKLPVTVFFYTLGDYDKVSTPYLGHINLGKKGYNVPRSGTIQVTLFNPMGTVIKMFVVMYDLTDMPPNSHTFLRQRTLYMPTGTEVSDDFPESDLTQKWLRYLIHLRFSSSKSGRVYLHTDVRMIIFRKSDMDTASVHNNNNVDSGFELRSYTNGPVNPKFSPR</sequence>
<reference evidence="4" key="2">
    <citation type="journal article" date="2023" name="BMC Genomics">
        <title>Pest status, molecular evolution, and epigenetic factors derived from the genome assembly of Frankliniella fusca, a thysanopteran phytovirus vector.</title>
        <authorList>
            <person name="Catto M.A."/>
            <person name="Labadie P.E."/>
            <person name="Jacobson A.L."/>
            <person name="Kennedy G.G."/>
            <person name="Srinivasan R."/>
            <person name="Hunt B.G."/>
        </authorList>
    </citation>
    <scope>NUCLEOTIDE SEQUENCE</scope>
    <source>
        <strain evidence="4">PL_HMW_Pooled</strain>
    </source>
</reference>
<dbReference type="EMBL" id="JAHWGI010001142">
    <property type="protein sequence ID" value="KAK3923146.1"/>
    <property type="molecule type" value="Genomic_DNA"/>
</dbReference>
<dbReference type="Pfam" id="PF13889">
    <property type="entry name" value="Chromosome_seg"/>
    <property type="match status" value="1"/>
</dbReference>